<evidence type="ECO:0000313" key="3">
    <source>
        <dbReference type="Proteomes" id="UP000316092"/>
    </source>
</evidence>
<dbReference type="InterPro" id="IPR047951">
    <property type="entry name" value="Transpos_ISL3"/>
</dbReference>
<dbReference type="Pfam" id="PF14690">
    <property type="entry name" value="Zn_ribbon_ISL3"/>
    <property type="match status" value="1"/>
</dbReference>
<feature type="domain" description="Transposase IS204/IS1001/IS1096/IS1165 zinc-finger" evidence="1">
    <location>
        <begin position="41"/>
        <end position="88"/>
    </location>
</feature>
<evidence type="ECO:0000313" key="2">
    <source>
        <dbReference type="EMBL" id="TSA85455.1"/>
    </source>
</evidence>
<dbReference type="PANTHER" id="PTHR33498:SF1">
    <property type="entry name" value="TRANSPOSASE FOR INSERTION SEQUENCE ELEMENT IS1557"/>
    <property type="match status" value="1"/>
</dbReference>
<dbReference type="EMBL" id="VKDB01000009">
    <property type="protein sequence ID" value="TSA85455.1"/>
    <property type="molecule type" value="Genomic_DNA"/>
</dbReference>
<organism evidence="2 3">
    <name type="scientific">Deinococcus detaillensis</name>
    <dbReference type="NCBI Taxonomy" id="2592048"/>
    <lineage>
        <taxon>Bacteria</taxon>
        <taxon>Thermotogati</taxon>
        <taxon>Deinococcota</taxon>
        <taxon>Deinococci</taxon>
        <taxon>Deinococcales</taxon>
        <taxon>Deinococcaceae</taxon>
        <taxon>Deinococcus</taxon>
    </lineage>
</organism>
<dbReference type="OrthoDB" id="8949337at2"/>
<reference evidence="2 3" key="1">
    <citation type="submission" date="2019-07" db="EMBL/GenBank/DDBJ databases">
        <title>Deinococcus detaillus sp. nov., isolated from humus soil in Antarctica.</title>
        <authorList>
            <person name="Zhang K."/>
        </authorList>
    </citation>
    <scope>NUCLEOTIDE SEQUENCE [LARGE SCALE GENOMIC DNA]</scope>
    <source>
        <strain evidence="2 3">H1</strain>
    </source>
</reference>
<sequence>MTQPVLLADVLFPGGTLEITDLQCGPEQQKVIVLARPAERQAQCPCCHTPSSSLHSHYHRTLTDLPCLGRVVHLQLSVRRFRCREETCPKHIFCERIDDIAPRSARMTQRLITALNDMALEVGASAGWRVGQIWGVERSRTIDLRVMRCMTAIQPPTVVKHV</sequence>
<dbReference type="AlphaFoldDB" id="A0A553UZ10"/>
<name>A0A553UZ10_9DEIO</name>
<protein>
    <recommendedName>
        <fullName evidence="1">Transposase IS204/IS1001/IS1096/IS1165 zinc-finger domain-containing protein</fullName>
    </recommendedName>
</protein>
<proteinExistence type="predicted"/>
<evidence type="ECO:0000259" key="1">
    <source>
        <dbReference type="Pfam" id="PF14690"/>
    </source>
</evidence>
<keyword evidence="3" id="KW-1185">Reference proteome</keyword>
<comment type="caution">
    <text evidence="2">The sequence shown here is derived from an EMBL/GenBank/DDBJ whole genome shotgun (WGS) entry which is preliminary data.</text>
</comment>
<dbReference type="Proteomes" id="UP000316092">
    <property type="component" value="Unassembled WGS sequence"/>
</dbReference>
<accession>A0A553UZ10</accession>
<dbReference type="RefSeq" id="WP_143720649.1">
    <property type="nucleotide sequence ID" value="NZ_VKDB01000009.1"/>
</dbReference>
<gene>
    <name evidence="2" type="ORF">FNU79_09660</name>
</gene>
<dbReference type="InterPro" id="IPR029261">
    <property type="entry name" value="Transposase_Znf"/>
</dbReference>
<dbReference type="PANTHER" id="PTHR33498">
    <property type="entry name" value="TRANSPOSASE FOR INSERTION SEQUENCE ELEMENT IS1557"/>
    <property type="match status" value="1"/>
</dbReference>